<protein>
    <submittedName>
        <fullName evidence="1">Uncharacterized protein</fullName>
    </submittedName>
</protein>
<evidence type="ECO:0000313" key="1">
    <source>
        <dbReference type="EMBL" id="GGJ79323.1"/>
    </source>
</evidence>
<dbReference type="AlphaFoldDB" id="A0A8J3B4B5"/>
<sequence length="56" mass="6315">MGGFIKRLLLSALAGRLQRAAYRRGGHPAVGGLLRAAERHLSARARGHGHYRRRRW</sequence>
<dbReference type="RefSeq" id="WP_189168478.1">
    <property type="nucleotide sequence ID" value="NZ_BMQB01000001.1"/>
</dbReference>
<reference evidence="1" key="1">
    <citation type="journal article" date="2014" name="Int. J. Syst. Evol. Microbiol.">
        <title>Complete genome sequence of Corynebacterium casei LMG S-19264T (=DSM 44701T), isolated from a smear-ripened cheese.</title>
        <authorList>
            <consortium name="US DOE Joint Genome Institute (JGI-PGF)"/>
            <person name="Walter F."/>
            <person name="Albersmeier A."/>
            <person name="Kalinowski J."/>
            <person name="Ruckert C."/>
        </authorList>
    </citation>
    <scope>NUCLEOTIDE SEQUENCE</scope>
    <source>
        <strain evidence="1">JCM 3090</strain>
    </source>
</reference>
<dbReference type="EMBL" id="BMQB01000001">
    <property type="protein sequence ID" value="GGJ79323.1"/>
    <property type="molecule type" value="Genomic_DNA"/>
</dbReference>
<evidence type="ECO:0000313" key="2">
    <source>
        <dbReference type="Proteomes" id="UP000649739"/>
    </source>
</evidence>
<organism evidence="1 2">
    <name type="scientific">Pilimelia anulata</name>
    <dbReference type="NCBI Taxonomy" id="53371"/>
    <lineage>
        <taxon>Bacteria</taxon>
        <taxon>Bacillati</taxon>
        <taxon>Actinomycetota</taxon>
        <taxon>Actinomycetes</taxon>
        <taxon>Micromonosporales</taxon>
        <taxon>Micromonosporaceae</taxon>
        <taxon>Pilimelia</taxon>
    </lineage>
</organism>
<reference evidence="1" key="2">
    <citation type="submission" date="2020-09" db="EMBL/GenBank/DDBJ databases">
        <authorList>
            <person name="Sun Q."/>
            <person name="Ohkuma M."/>
        </authorList>
    </citation>
    <scope>NUCLEOTIDE SEQUENCE</scope>
    <source>
        <strain evidence="1">JCM 3090</strain>
    </source>
</reference>
<name>A0A8J3B4B5_9ACTN</name>
<comment type="caution">
    <text evidence="1">The sequence shown here is derived from an EMBL/GenBank/DDBJ whole genome shotgun (WGS) entry which is preliminary data.</text>
</comment>
<keyword evidence="2" id="KW-1185">Reference proteome</keyword>
<dbReference type="Proteomes" id="UP000649739">
    <property type="component" value="Unassembled WGS sequence"/>
</dbReference>
<accession>A0A8J3B4B5</accession>
<gene>
    <name evidence="1" type="ORF">GCM10010123_06610</name>
</gene>
<proteinExistence type="predicted"/>